<accession>A0A165DMX3</accession>
<evidence type="ECO:0000313" key="1">
    <source>
        <dbReference type="EMBL" id="KZV84942.1"/>
    </source>
</evidence>
<dbReference type="Proteomes" id="UP000077266">
    <property type="component" value="Unassembled WGS sequence"/>
</dbReference>
<dbReference type="EMBL" id="KV426205">
    <property type="protein sequence ID" value="KZV84942.1"/>
    <property type="molecule type" value="Genomic_DNA"/>
</dbReference>
<dbReference type="InParanoid" id="A0A165DMX3"/>
<proteinExistence type="predicted"/>
<name>A0A165DMX3_EXIGL</name>
<gene>
    <name evidence="1" type="ORF">EXIGLDRAFT_726613</name>
</gene>
<sequence>MLSLARLVLASRAHPLALPHLRPFLPSIVVPPSLSLYHRPFTDPYAASSERLSPPYIVRLAIAPSTLSAPPSHTAR</sequence>
<reference evidence="1 2" key="1">
    <citation type="journal article" date="2016" name="Mol. Biol. Evol.">
        <title>Comparative Genomics of Early-Diverging Mushroom-Forming Fungi Provides Insights into the Origins of Lignocellulose Decay Capabilities.</title>
        <authorList>
            <person name="Nagy L.G."/>
            <person name="Riley R."/>
            <person name="Tritt A."/>
            <person name="Adam C."/>
            <person name="Daum C."/>
            <person name="Floudas D."/>
            <person name="Sun H."/>
            <person name="Yadav J.S."/>
            <person name="Pangilinan J."/>
            <person name="Larsson K.H."/>
            <person name="Matsuura K."/>
            <person name="Barry K."/>
            <person name="Labutti K."/>
            <person name="Kuo R."/>
            <person name="Ohm R.A."/>
            <person name="Bhattacharya S.S."/>
            <person name="Shirouzu T."/>
            <person name="Yoshinaga Y."/>
            <person name="Martin F.M."/>
            <person name="Grigoriev I.V."/>
            <person name="Hibbett D.S."/>
        </authorList>
    </citation>
    <scope>NUCLEOTIDE SEQUENCE [LARGE SCALE GENOMIC DNA]</scope>
    <source>
        <strain evidence="1 2">HHB12029</strain>
    </source>
</reference>
<organism evidence="1 2">
    <name type="scientific">Exidia glandulosa HHB12029</name>
    <dbReference type="NCBI Taxonomy" id="1314781"/>
    <lineage>
        <taxon>Eukaryota</taxon>
        <taxon>Fungi</taxon>
        <taxon>Dikarya</taxon>
        <taxon>Basidiomycota</taxon>
        <taxon>Agaricomycotina</taxon>
        <taxon>Agaricomycetes</taxon>
        <taxon>Auriculariales</taxon>
        <taxon>Exidiaceae</taxon>
        <taxon>Exidia</taxon>
    </lineage>
</organism>
<keyword evidence="2" id="KW-1185">Reference proteome</keyword>
<protein>
    <submittedName>
        <fullName evidence="1">Uncharacterized protein</fullName>
    </submittedName>
</protein>
<dbReference type="AlphaFoldDB" id="A0A165DMX3"/>
<evidence type="ECO:0000313" key="2">
    <source>
        <dbReference type="Proteomes" id="UP000077266"/>
    </source>
</evidence>